<protein>
    <submittedName>
        <fullName evidence="4">Cellobiose 2-epimerase</fullName>
        <ecNumber evidence="4">5.1.3.11</ecNumber>
    </submittedName>
</protein>
<dbReference type="Proteomes" id="UP000193900">
    <property type="component" value="Unassembled WGS sequence"/>
</dbReference>
<sequence length="533" mass="57224">MLAKIERSLVAGLVACLSTLPAAAQDVADPDTWLRHLTQDLLPFWSAAEGDPAGNFPGRLCNDGSLPTPGVACGGVSAWQASNPRRTLVAQSRQVFSYAVAFHMTGDTAWLDLARAGAHDQFDTFLNTDTGIFNEVYDVNTGDSWTGSGGANSQKQAYGLLGPTFLHYLTGDAELGQQIDAVSQELTATFRDPATGGWRAVPGAAGPGNRIVSHLDQLNAWQTLLAANAPLADREAIVTDALETARYLREAFYDPTTGLFRRTRDTPAGTLANADLGHSIKAAWFIDQSAKLAGDTELERFALQTAAGVLDLAWRTDGAWTTGYDAEGNPDDAAVWWSWAELDQYAASLAIERPQMRDRLMETQAYWLEHFVDDADGGIWGIVDLASNTPDTGYSKHWEWKAGFHSFEHALISYLSSSARQDGTAELFFARPGGVLPETLAYGFTADPFTVPPVSLFAAAESPVQRVELTGLTYGTAALSAVPVPAGAVLLLSALALLRLGGRRRPARQGRRTNEKGRPEAPCSKVGPIVQAS</sequence>
<dbReference type="InterPro" id="IPR012341">
    <property type="entry name" value="6hp_glycosidase-like_sf"/>
</dbReference>
<dbReference type="InterPro" id="IPR008928">
    <property type="entry name" value="6-hairpin_glycosidase_sf"/>
</dbReference>
<keyword evidence="4" id="KW-0413">Isomerase</keyword>
<dbReference type="GO" id="GO:0005975">
    <property type="term" value="P:carbohydrate metabolic process"/>
    <property type="evidence" value="ECO:0007669"/>
    <property type="project" value="InterPro"/>
</dbReference>
<proteinExistence type="predicted"/>
<keyword evidence="3" id="KW-0732">Signal</keyword>
<name>A0A1Y5T050_9RHOB</name>
<gene>
    <name evidence="4" type="primary">ce-ne1</name>
    <name evidence="4" type="ORF">ROA7023_02338</name>
</gene>
<accession>A0A1Y5T050</accession>
<dbReference type="EMBL" id="FWFZ01000010">
    <property type="protein sequence ID" value="SLN52637.1"/>
    <property type="molecule type" value="Genomic_DNA"/>
</dbReference>
<dbReference type="SUPFAM" id="SSF48208">
    <property type="entry name" value="Six-hairpin glycosidases"/>
    <property type="match status" value="1"/>
</dbReference>
<organism evidence="4 5">
    <name type="scientific">Roseisalinus antarcticus</name>
    <dbReference type="NCBI Taxonomy" id="254357"/>
    <lineage>
        <taxon>Bacteria</taxon>
        <taxon>Pseudomonadati</taxon>
        <taxon>Pseudomonadota</taxon>
        <taxon>Alphaproteobacteria</taxon>
        <taxon>Rhodobacterales</taxon>
        <taxon>Roseobacteraceae</taxon>
        <taxon>Roseisalinus</taxon>
    </lineage>
</organism>
<evidence type="ECO:0000313" key="5">
    <source>
        <dbReference type="Proteomes" id="UP000193900"/>
    </source>
</evidence>
<dbReference type="EC" id="5.1.3.11" evidence="4"/>
<feature type="signal peptide" evidence="3">
    <location>
        <begin position="1"/>
        <end position="24"/>
    </location>
</feature>
<dbReference type="PANTHER" id="PTHR15108">
    <property type="entry name" value="N-ACYLGLUCOSAMINE-2-EPIMERASE"/>
    <property type="match status" value="1"/>
</dbReference>
<keyword evidence="2" id="KW-0812">Transmembrane</keyword>
<dbReference type="GO" id="GO:0047736">
    <property type="term" value="F:cellobiose epimerase activity"/>
    <property type="evidence" value="ECO:0007669"/>
    <property type="project" value="UniProtKB-EC"/>
</dbReference>
<reference evidence="4 5" key="1">
    <citation type="submission" date="2017-03" db="EMBL/GenBank/DDBJ databases">
        <authorList>
            <person name="Afonso C.L."/>
            <person name="Miller P.J."/>
            <person name="Scott M.A."/>
            <person name="Spackman E."/>
            <person name="Goraichik I."/>
            <person name="Dimitrov K.M."/>
            <person name="Suarez D.L."/>
            <person name="Swayne D.E."/>
        </authorList>
    </citation>
    <scope>NUCLEOTIDE SEQUENCE [LARGE SCALE GENOMIC DNA]</scope>
    <source>
        <strain evidence="4 5">CECT 7023</strain>
    </source>
</reference>
<dbReference type="Gene3D" id="1.50.10.10">
    <property type="match status" value="1"/>
</dbReference>
<evidence type="ECO:0000313" key="4">
    <source>
        <dbReference type="EMBL" id="SLN52637.1"/>
    </source>
</evidence>
<keyword evidence="2" id="KW-1133">Transmembrane helix</keyword>
<keyword evidence="5" id="KW-1185">Reference proteome</keyword>
<evidence type="ECO:0000256" key="1">
    <source>
        <dbReference type="SAM" id="MobiDB-lite"/>
    </source>
</evidence>
<evidence type="ECO:0000256" key="3">
    <source>
        <dbReference type="SAM" id="SignalP"/>
    </source>
</evidence>
<dbReference type="AlphaFoldDB" id="A0A1Y5T050"/>
<feature type="region of interest" description="Disordered" evidence="1">
    <location>
        <begin position="504"/>
        <end position="533"/>
    </location>
</feature>
<feature type="chain" id="PRO_5013323181" evidence="3">
    <location>
        <begin position="25"/>
        <end position="533"/>
    </location>
</feature>
<evidence type="ECO:0000256" key="2">
    <source>
        <dbReference type="SAM" id="Phobius"/>
    </source>
</evidence>
<keyword evidence="2" id="KW-0472">Membrane</keyword>
<feature type="transmembrane region" description="Helical" evidence="2">
    <location>
        <begin position="472"/>
        <end position="498"/>
    </location>
</feature>